<name>A0A4V2US89_9FIRM</name>
<dbReference type="EMBL" id="SMAA01000004">
    <property type="protein sequence ID" value="TCS80532.1"/>
    <property type="molecule type" value="Genomic_DNA"/>
</dbReference>
<accession>A0A4V2US89</accession>
<dbReference type="OrthoDB" id="9812105at2"/>
<keyword evidence="5" id="KW-1185">Reference proteome</keyword>
<comment type="caution">
    <text evidence="4">The sequence shown here is derived from an EMBL/GenBank/DDBJ whole genome shotgun (WGS) entry which is preliminary data.</text>
</comment>
<dbReference type="InterPro" id="IPR029479">
    <property type="entry name" value="Nitroreductase"/>
</dbReference>
<evidence type="ECO:0000259" key="3">
    <source>
        <dbReference type="Pfam" id="PF00881"/>
    </source>
</evidence>
<dbReference type="GO" id="GO:0016491">
    <property type="term" value="F:oxidoreductase activity"/>
    <property type="evidence" value="ECO:0007669"/>
    <property type="project" value="UniProtKB-KW"/>
</dbReference>
<dbReference type="AlphaFoldDB" id="A0A4V2US89"/>
<dbReference type="SUPFAM" id="SSF55469">
    <property type="entry name" value="FMN-dependent nitroreductase-like"/>
    <property type="match status" value="1"/>
</dbReference>
<protein>
    <submittedName>
        <fullName evidence="4">Nitroreductase</fullName>
    </submittedName>
</protein>
<proteinExistence type="inferred from homology"/>
<comment type="similarity">
    <text evidence="1">Belongs to the nitroreductase family.</text>
</comment>
<dbReference type="InterPro" id="IPR000415">
    <property type="entry name" value="Nitroreductase-like"/>
</dbReference>
<sequence length="180" mass="20609">MLKEIQNRRSIRKYLPKDVDDELILQLLASARYAPSGSNTQPWHFLIVRDKKQQSKIVRADHNQTWMLTAPVFIVCAADINTRITNNTTNINLDENCALPELKLIIRDSAIAIEHIVLEAEHLGIATCWTAWFNQDEMKKAINAPTNLYICAVLTVGFADEAPTPRPRKKLIDLINYENW</sequence>
<dbReference type="Proteomes" id="UP000295188">
    <property type="component" value="Unassembled WGS sequence"/>
</dbReference>
<gene>
    <name evidence="4" type="ORF">EDC37_104134</name>
</gene>
<evidence type="ECO:0000256" key="1">
    <source>
        <dbReference type="ARBA" id="ARBA00007118"/>
    </source>
</evidence>
<evidence type="ECO:0000256" key="2">
    <source>
        <dbReference type="ARBA" id="ARBA00023002"/>
    </source>
</evidence>
<evidence type="ECO:0000313" key="4">
    <source>
        <dbReference type="EMBL" id="TCS80532.1"/>
    </source>
</evidence>
<keyword evidence="2" id="KW-0560">Oxidoreductase</keyword>
<reference evidence="4 5" key="1">
    <citation type="submission" date="2019-03" db="EMBL/GenBank/DDBJ databases">
        <title>Genomic Encyclopedia of Type Strains, Phase IV (KMG-IV): sequencing the most valuable type-strain genomes for metagenomic binning, comparative biology and taxonomic classification.</title>
        <authorList>
            <person name="Goeker M."/>
        </authorList>
    </citation>
    <scope>NUCLEOTIDE SEQUENCE [LARGE SCALE GENOMIC DNA]</scope>
    <source>
        <strain evidence="4 5">DSM 20467</strain>
    </source>
</reference>
<evidence type="ECO:0000313" key="5">
    <source>
        <dbReference type="Proteomes" id="UP000295188"/>
    </source>
</evidence>
<dbReference type="RefSeq" id="WP_132548073.1">
    <property type="nucleotide sequence ID" value="NZ_SMAA01000004.1"/>
</dbReference>
<dbReference type="PANTHER" id="PTHR43673">
    <property type="entry name" value="NAD(P)H NITROREDUCTASE YDGI-RELATED"/>
    <property type="match status" value="1"/>
</dbReference>
<dbReference type="Pfam" id="PF00881">
    <property type="entry name" value="Nitroreductase"/>
    <property type="match status" value="1"/>
</dbReference>
<feature type="domain" description="Nitroreductase" evidence="3">
    <location>
        <begin position="5"/>
        <end position="157"/>
    </location>
</feature>
<dbReference type="Gene3D" id="3.40.109.10">
    <property type="entry name" value="NADH Oxidase"/>
    <property type="match status" value="1"/>
</dbReference>
<organism evidence="4 5">
    <name type="scientific">Pectinatus cerevisiiphilus</name>
    <dbReference type="NCBI Taxonomy" id="86956"/>
    <lineage>
        <taxon>Bacteria</taxon>
        <taxon>Bacillati</taxon>
        <taxon>Bacillota</taxon>
        <taxon>Negativicutes</taxon>
        <taxon>Selenomonadales</taxon>
        <taxon>Selenomonadaceae</taxon>
        <taxon>Pectinatus</taxon>
    </lineage>
</organism>
<dbReference type="PANTHER" id="PTHR43673:SF10">
    <property type="entry name" value="NADH DEHYDROGENASE_NAD(P)H NITROREDUCTASE XCC3605-RELATED"/>
    <property type="match status" value="1"/>
</dbReference>